<organism evidence="2">
    <name type="scientific">uncultured Sphingopyxis sp</name>
    <dbReference type="NCBI Taxonomy" id="310581"/>
    <lineage>
        <taxon>Bacteria</taxon>
        <taxon>Pseudomonadati</taxon>
        <taxon>Pseudomonadota</taxon>
        <taxon>Alphaproteobacteria</taxon>
        <taxon>Sphingomonadales</taxon>
        <taxon>Sphingomonadaceae</taxon>
        <taxon>Sphingopyxis</taxon>
        <taxon>environmental samples</taxon>
    </lineage>
</organism>
<dbReference type="Pfam" id="PF05378">
    <property type="entry name" value="Hydant_A_N"/>
    <property type="match status" value="1"/>
</dbReference>
<dbReference type="AlphaFoldDB" id="A0A1Y5Q430"/>
<gene>
    <name evidence="2" type="ORF">SPPYR_3114</name>
</gene>
<evidence type="ECO:0000259" key="1">
    <source>
        <dbReference type="Pfam" id="PF05378"/>
    </source>
</evidence>
<dbReference type="RefSeq" id="WP_295320945.1">
    <property type="nucleotide sequence ID" value="NZ_LT598653.1"/>
</dbReference>
<evidence type="ECO:0000313" key="2">
    <source>
        <dbReference type="EMBL" id="SBV34234.1"/>
    </source>
</evidence>
<dbReference type="PANTHER" id="PTHR11365:SF23">
    <property type="entry name" value="HYPOTHETICAL 5-OXOPROLINASE (EUROFUNG)-RELATED"/>
    <property type="match status" value="1"/>
</dbReference>
<dbReference type="EMBL" id="LT598653">
    <property type="protein sequence ID" value="SBV34234.1"/>
    <property type="molecule type" value="Genomic_DNA"/>
</dbReference>
<dbReference type="InterPro" id="IPR045079">
    <property type="entry name" value="Oxoprolinase-like"/>
</dbReference>
<feature type="domain" description="Hydantoinase/oxoprolinase N-terminal" evidence="1">
    <location>
        <begin position="10"/>
        <end position="91"/>
    </location>
</feature>
<sequence length="95" mass="10217">MALQTDDRWHIWIDRGGTFTDVVARRPDGTVVTTKYLSEDPARPGDAAVGAIRDLTGAGDGALPPLAIRMGSTVATNALLERKGERTLLATRWNA</sequence>
<reference evidence="2" key="1">
    <citation type="submission" date="2016-03" db="EMBL/GenBank/DDBJ databases">
        <authorList>
            <person name="Ploux O."/>
        </authorList>
    </citation>
    <scope>NUCLEOTIDE SEQUENCE</scope>
    <source>
        <strain evidence="2">UC10</strain>
    </source>
</reference>
<dbReference type="GO" id="GO:0006749">
    <property type="term" value="P:glutathione metabolic process"/>
    <property type="evidence" value="ECO:0007669"/>
    <property type="project" value="TreeGrafter"/>
</dbReference>
<dbReference type="KEGG" id="sphu:SPPYR_3114"/>
<dbReference type="PANTHER" id="PTHR11365">
    <property type="entry name" value="5-OXOPROLINASE RELATED"/>
    <property type="match status" value="1"/>
</dbReference>
<dbReference type="InterPro" id="IPR008040">
    <property type="entry name" value="Hydant_A_N"/>
</dbReference>
<protein>
    <recommendedName>
        <fullName evidence="1">Hydantoinase/oxoprolinase N-terminal domain-containing protein</fullName>
    </recommendedName>
</protein>
<name>A0A1Y5Q430_9SPHN</name>
<accession>A0A1Y5Q430</accession>
<dbReference type="GO" id="GO:0005829">
    <property type="term" value="C:cytosol"/>
    <property type="evidence" value="ECO:0007669"/>
    <property type="project" value="TreeGrafter"/>
</dbReference>
<proteinExistence type="predicted"/>
<dbReference type="GO" id="GO:0017168">
    <property type="term" value="F:5-oxoprolinase (ATP-hydrolyzing) activity"/>
    <property type="evidence" value="ECO:0007669"/>
    <property type="project" value="TreeGrafter"/>
</dbReference>